<dbReference type="InterPro" id="IPR036388">
    <property type="entry name" value="WH-like_DNA-bd_sf"/>
</dbReference>
<accession>A0ABY5NLX6</accession>
<dbReference type="InterPro" id="IPR039422">
    <property type="entry name" value="MarR/SlyA-like"/>
</dbReference>
<dbReference type="EMBL" id="CP091139">
    <property type="protein sequence ID" value="UUT36192.1"/>
    <property type="molecule type" value="Genomic_DNA"/>
</dbReference>
<dbReference type="Pfam" id="PF12802">
    <property type="entry name" value="MarR_2"/>
    <property type="match status" value="1"/>
</dbReference>
<dbReference type="PANTHER" id="PTHR33164">
    <property type="entry name" value="TRANSCRIPTIONAL REGULATOR, MARR FAMILY"/>
    <property type="match status" value="1"/>
</dbReference>
<protein>
    <submittedName>
        <fullName evidence="2">MarR family winged helix-turn-helix transcriptional regulator</fullName>
    </submittedName>
</protein>
<gene>
    <name evidence="2" type="ORF">L2X98_24530</name>
</gene>
<dbReference type="PROSITE" id="PS50995">
    <property type="entry name" value="HTH_MARR_2"/>
    <property type="match status" value="1"/>
</dbReference>
<proteinExistence type="predicted"/>
<dbReference type="Proteomes" id="UP001054811">
    <property type="component" value="Chromosome"/>
</dbReference>
<organism evidence="2 3">
    <name type="scientific">Microbacterium elymi</name>
    <dbReference type="NCBI Taxonomy" id="2909587"/>
    <lineage>
        <taxon>Bacteria</taxon>
        <taxon>Bacillati</taxon>
        <taxon>Actinomycetota</taxon>
        <taxon>Actinomycetes</taxon>
        <taxon>Micrococcales</taxon>
        <taxon>Microbacteriaceae</taxon>
        <taxon>Microbacterium</taxon>
    </lineage>
</organism>
<name>A0ABY5NLX6_9MICO</name>
<dbReference type="SUPFAM" id="SSF46785">
    <property type="entry name" value="Winged helix' DNA-binding domain"/>
    <property type="match status" value="1"/>
</dbReference>
<reference evidence="2" key="1">
    <citation type="submission" date="2022-01" db="EMBL/GenBank/DDBJ databases">
        <title>Microbacterium eymi and Microbacterium rhizovicinus sp. nov., isolated from the rhizospheric soil of Elymus tsukushiensis, a plant native to the Dokdo Islands, Republic of Korea.</title>
        <authorList>
            <person name="Hwang Y.J."/>
        </authorList>
    </citation>
    <scope>NUCLEOTIDE SEQUENCE</scope>
    <source>
        <strain evidence="2">KUDC0405</strain>
    </source>
</reference>
<sequence length="106" mass="11791">MQYTVLVVLDRYGEASQRELCDQADLDRSTIADLVARMERRGLIVRRRSAADARRNVVSLTPHGAAERRRLAPLVAQVQVELAAGMPAEQVARLRADLKTLLARPS</sequence>
<dbReference type="PANTHER" id="PTHR33164:SF43">
    <property type="entry name" value="HTH-TYPE TRANSCRIPTIONAL REPRESSOR YETL"/>
    <property type="match status" value="1"/>
</dbReference>
<feature type="domain" description="HTH marR-type" evidence="1">
    <location>
        <begin position="1"/>
        <end position="103"/>
    </location>
</feature>
<dbReference type="InterPro" id="IPR036390">
    <property type="entry name" value="WH_DNA-bd_sf"/>
</dbReference>
<dbReference type="Gene3D" id="1.10.10.10">
    <property type="entry name" value="Winged helix-like DNA-binding domain superfamily/Winged helix DNA-binding domain"/>
    <property type="match status" value="1"/>
</dbReference>
<dbReference type="InterPro" id="IPR000835">
    <property type="entry name" value="HTH_MarR-typ"/>
</dbReference>
<evidence type="ECO:0000259" key="1">
    <source>
        <dbReference type="PROSITE" id="PS50995"/>
    </source>
</evidence>
<keyword evidence="3" id="KW-1185">Reference proteome</keyword>
<dbReference type="PRINTS" id="PR00598">
    <property type="entry name" value="HTHMARR"/>
</dbReference>
<dbReference type="SMART" id="SM00347">
    <property type="entry name" value="HTH_MARR"/>
    <property type="match status" value="1"/>
</dbReference>
<evidence type="ECO:0000313" key="3">
    <source>
        <dbReference type="Proteomes" id="UP001054811"/>
    </source>
</evidence>
<evidence type="ECO:0000313" key="2">
    <source>
        <dbReference type="EMBL" id="UUT36192.1"/>
    </source>
</evidence>